<evidence type="ECO:0008006" key="2">
    <source>
        <dbReference type="Google" id="ProtNLM"/>
    </source>
</evidence>
<name>A0A382F2T6_9ZZZZ</name>
<dbReference type="PANTHER" id="PTHR33973">
    <property type="entry name" value="OS07G0153300 PROTEIN"/>
    <property type="match status" value="1"/>
</dbReference>
<dbReference type="AlphaFoldDB" id="A0A382F2T6"/>
<sequence length="201" mass="23659">MLLDLDELDRMHRRLKWFSYNSFNMFSFYDRDHGPGTNEPLRPWIEHYLNQAGVDLEGGTIKVLCLPRMFGYVFNPITVYYCHHRDGRIKAVLYEVSNTFGQRHSYLFAVGDESDDWHRHSCDKRFFVSPFITVSGHYEFSIKRPTDELYLHIRQADNDGAMLDAWINGKKTHISDRTLLLCLVRYPLLTLKVIGGIHWEA</sequence>
<proteinExistence type="predicted"/>
<accession>A0A382F2T6</accession>
<feature type="non-terminal residue" evidence="1">
    <location>
        <position position="201"/>
    </location>
</feature>
<dbReference type="PANTHER" id="PTHR33973:SF4">
    <property type="entry name" value="OS07G0153300 PROTEIN"/>
    <property type="match status" value="1"/>
</dbReference>
<organism evidence="1">
    <name type="scientific">marine metagenome</name>
    <dbReference type="NCBI Taxonomy" id="408172"/>
    <lineage>
        <taxon>unclassified sequences</taxon>
        <taxon>metagenomes</taxon>
        <taxon>ecological metagenomes</taxon>
    </lineage>
</organism>
<dbReference type="Pfam" id="PF07103">
    <property type="entry name" value="DUF1365"/>
    <property type="match status" value="1"/>
</dbReference>
<evidence type="ECO:0000313" key="1">
    <source>
        <dbReference type="EMBL" id="SVB56441.1"/>
    </source>
</evidence>
<dbReference type="InterPro" id="IPR010775">
    <property type="entry name" value="DUF1365"/>
</dbReference>
<gene>
    <name evidence="1" type="ORF">METZ01_LOCUS209295</name>
</gene>
<dbReference type="EMBL" id="UINC01047315">
    <property type="protein sequence ID" value="SVB56441.1"/>
    <property type="molecule type" value="Genomic_DNA"/>
</dbReference>
<reference evidence="1" key="1">
    <citation type="submission" date="2018-05" db="EMBL/GenBank/DDBJ databases">
        <authorList>
            <person name="Lanie J.A."/>
            <person name="Ng W.-L."/>
            <person name="Kazmierczak K.M."/>
            <person name="Andrzejewski T.M."/>
            <person name="Davidsen T.M."/>
            <person name="Wayne K.J."/>
            <person name="Tettelin H."/>
            <person name="Glass J.I."/>
            <person name="Rusch D."/>
            <person name="Podicherti R."/>
            <person name="Tsui H.-C.T."/>
            <person name="Winkler M.E."/>
        </authorList>
    </citation>
    <scope>NUCLEOTIDE SEQUENCE</scope>
</reference>
<protein>
    <recommendedName>
        <fullName evidence="2">DUF1365 domain-containing protein</fullName>
    </recommendedName>
</protein>